<dbReference type="PANTHER" id="PTHR37850">
    <property type="entry name" value="STRU PROTEIN"/>
    <property type="match status" value="1"/>
</dbReference>
<keyword evidence="3" id="KW-1185">Reference proteome</keyword>
<dbReference type="Pfam" id="PF21135">
    <property type="entry name" value="DRL_cat"/>
    <property type="match status" value="1"/>
</dbReference>
<dbReference type="RefSeq" id="WP_128354450.1">
    <property type="nucleotide sequence ID" value="NZ_CP022987.1"/>
</dbReference>
<dbReference type="GO" id="GO:0000166">
    <property type="term" value="F:nucleotide binding"/>
    <property type="evidence" value="ECO:0007669"/>
    <property type="project" value="InterPro"/>
</dbReference>
<dbReference type="Gene3D" id="3.40.50.720">
    <property type="entry name" value="NAD(P)-binding Rossmann-like Domain"/>
    <property type="match status" value="1"/>
</dbReference>
<dbReference type="EMBL" id="CP022987">
    <property type="protein sequence ID" value="QAA93407.1"/>
    <property type="molecule type" value="Genomic_DNA"/>
</dbReference>
<dbReference type="OrthoDB" id="9777844at2"/>
<feature type="domain" description="SAF" evidence="1">
    <location>
        <begin position="361"/>
        <end position="426"/>
    </location>
</feature>
<keyword evidence="2" id="KW-0969">Cilium</keyword>
<sequence length="445" mass="47566">MSLHKQLEQRAADGKPIRIALIGAGKFGSMYLAQIPRTPGMHLVAIADLSPDAARANLARVGWDARQLQADSAQEALSSGGTWITDNWQALVKLPEIDIIVECTGNPIAAVEHCLAAFEQGKHVVNVTVEADAFCGPLLGRKAAQAGVIYSLAFGDQPALICDLVDWARTCGFPVVAAGRGHKWLPHFSESTPETVWGYYGLSPEQAERGGLNPKMFNSFLDGSKPSIESAAVSNATGLGVPSNGLLYPPASIADIPFVTRPVSEGGVLERKGMVEVISSLEADGRPIPYDIRMGVWVTVEAETDYIKNCFEEYNAHTDPSGRYFTLYKRWHLIGLEVGMSVASVALRGEPTGVAVNWNADVVATAKRDLKAGEMLDGEGGYTVWGKLLPASTSAAMGGVPLGLAHGVKLVRPVAKGQCVVWDDVAIDTSTPAYRLRREMETGQG</sequence>
<proteinExistence type="predicted"/>
<dbReference type="InterPro" id="IPR036291">
    <property type="entry name" value="NAD(P)-bd_dom_sf"/>
</dbReference>
<dbReference type="InterPro" id="IPR000683">
    <property type="entry name" value="Gfo/Idh/MocA-like_OxRdtase_N"/>
</dbReference>
<evidence type="ECO:0000259" key="1">
    <source>
        <dbReference type="SMART" id="SM00858"/>
    </source>
</evidence>
<protein>
    <submittedName>
        <fullName evidence="2">Flagellar biosynthesis protein FlgA</fullName>
    </submittedName>
</protein>
<keyword evidence="2" id="KW-0282">Flagellum</keyword>
<dbReference type="CDD" id="cd11616">
    <property type="entry name" value="SAF_DH_OX_like"/>
    <property type="match status" value="1"/>
</dbReference>
<gene>
    <name evidence="2" type="ORF">CKA81_05850</name>
</gene>
<reference evidence="2 3" key="1">
    <citation type="submission" date="2017-08" db="EMBL/GenBank/DDBJ databases">
        <authorList>
            <person name="Park S.-J."/>
            <person name="Kim H."/>
        </authorList>
    </citation>
    <scope>NUCLEOTIDE SEQUENCE [LARGE SCALE GENOMIC DNA]</scope>
    <source>
        <strain evidence="3">ye3</strain>
    </source>
</reference>
<accession>A0A410GAT9</accession>
<dbReference type="PANTHER" id="PTHR37850:SF3">
    <property type="entry name" value="BLR7815 PROTEIN"/>
    <property type="match status" value="1"/>
</dbReference>
<evidence type="ECO:0000313" key="2">
    <source>
        <dbReference type="EMBL" id="QAA93407.1"/>
    </source>
</evidence>
<evidence type="ECO:0000313" key="3">
    <source>
        <dbReference type="Proteomes" id="UP000283474"/>
    </source>
</evidence>
<dbReference type="Pfam" id="PF01408">
    <property type="entry name" value="GFO_IDH_MocA"/>
    <property type="match status" value="1"/>
</dbReference>
<organism evidence="2 3">
    <name type="scientific">Pollutimonas thiosulfatoxidans</name>
    <dbReference type="NCBI Taxonomy" id="2028345"/>
    <lineage>
        <taxon>Bacteria</taxon>
        <taxon>Pseudomonadati</taxon>
        <taxon>Pseudomonadota</taxon>
        <taxon>Betaproteobacteria</taxon>
        <taxon>Burkholderiales</taxon>
        <taxon>Alcaligenaceae</taxon>
        <taxon>Pollutimonas</taxon>
    </lineage>
</organism>
<dbReference type="Proteomes" id="UP000283474">
    <property type="component" value="Chromosome"/>
</dbReference>
<dbReference type="InterPro" id="IPR013974">
    <property type="entry name" value="SAF"/>
</dbReference>
<dbReference type="Pfam" id="PF08666">
    <property type="entry name" value="SAF"/>
    <property type="match status" value="1"/>
</dbReference>
<dbReference type="SUPFAM" id="SSF51735">
    <property type="entry name" value="NAD(P)-binding Rossmann-fold domains"/>
    <property type="match status" value="1"/>
</dbReference>
<dbReference type="KEGG" id="pus:CKA81_05850"/>
<name>A0A410GAT9_9BURK</name>
<dbReference type="SMART" id="SM00858">
    <property type="entry name" value="SAF"/>
    <property type="match status" value="1"/>
</dbReference>
<keyword evidence="2" id="KW-0966">Cell projection</keyword>
<dbReference type="AlphaFoldDB" id="A0A410GAT9"/>
<dbReference type="InterPro" id="IPR048423">
    <property type="entry name" value="DRL_cat"/>
</dbReference>